<reference evidence="2" key="1">
    <citation type="submission" date="2020-07" db="EMBL/GenBank/DDBJ databases">
        <title>The High-quality genome of the commercially important snow crab, Chionoecetes opilio.</title>
        <authorList>
            <person name="Jeong J.-H."/>
            <person name="Ryu S."/>
        </authorList>
    </citation>
    <scope>NUCLEOTIDE SEQUENCE</scope>
    <source>
        <strain evidence="2">MADBK_172401_WGS</strain>
        <tissue evidence="2">Digestive gland</tissue>
    </source>
</reference>
<name>A0A8J5C129_CHIOP</name>
<evidence type="ECO:0000313" key="3">
    <source>
        <dbReference type="Proteomes" id="UP000770661"/>
    </source>
</evidence>
<dbReference type="EMBL" id="JACEEZ010020347">
    <property type="protein sequence ID" value="KAG0714648.1"/>
    <property type="molecule type" value="Genomic_DNA"/>
</dbReference>
<gene>
    <name evidence="2" type="ORF">GWK47_013687</name>
</gene>
<comment type="caution">
    <text evidence="2">The sequence shown here is derived from an EMBL/GenBank/DDBJ whole genome shotgun (WGS) entry which is preliminary data.</text>
</comment>
<keyword evidence="3" id="KW-1185">Reference proteome</keyword>
<feature type="region of interest" description="Disordered" evidence="1">
    <location>
        <begin position="144"/>
        <end position="171"/>
    </location>
</feature>
<dbReference type="Proteomes" id="UP000770661">
    <property type="component" value="Unassembled WGS sequence"/>
</dbReference>
<proteinExistence type="predicted"/>
<dbReference type="AlphaFoldDB" id="A0A8J5C129"/>
<dbReference type="OrthoDB" id="6626714at2759"/>
<evidence type="ECO:0000256" key="1">
    <source>
        <dbReference type="SAM" id="MobiDB-lite"/>
    </source>
</evidence>
<sequence length="171" mass="19633">MVNGALGGGKGLGDRLPSKGQVLRKFYFHHRIEKKTKSVAAKEVIEAALLIWGRAGIPTSALRTAKEKLFSLVAKYESLQKHRKRASETARMKEEIFKWDLEDLFDVASSDALDRMTVEEDKAFLHSQRKDRATSSMAGLDYVTVEAQERKKERERAEEMRKSARRRRRKP</sequence>
<feature type="compositionally biased region" description="Basic and acidic residues" evidence="1">
    <location>
        <begin position="147"/>
        <end position="162"/>
    </location>
</feature>
<organism evidence="2 3">
    <name type="scientific">Chionoecetes opilio</name>
    <name type="common">Atlantic snow crab</name>
    <name type="synonym">Cancer opilio</name>
    <dbReference type="NCBI Taxonomy" id="41210"/>
    <lineage>
        <taxon>Eukaryota</taxon>
        <taxon>Metazoa</taxon>
        <taxon>Ecdysozoa</taxon>
        <taxon>Arthropoda</taxon>
        <taxon>Crustacea</taxon>
        <taxon>Multicrustacea</taxon>
        <taxon>Malacostraca</taxon>
        <taxon>Eumalacostraca</taxon>
        <taxon>Eucarida</taxon>
        <taxon>Decapoda</taxon>
        <taxon>Pleocyemata</taxon>
        <taxon>Brachyura</taxon>
        <taxon>Eubrachyura</taxon>
        <taxon>Majoidea</taxon>
        <taxon>Majidae</taxon>
        <taxon>Chionoecetes</taxon>
    </lineage>
</organism>
<accession>A0A8J5C129</accession>
<protein>
    <submittedName>
        <fullName evidence="2">Uncharacterized protein</fullName>
    </submittedName>
</protein>
<evidence type="ECO:0000313" key="2">
    <source>
        <dbReference type="EMBL" id="KAG0714648.1"/>
    </source>
</evidence>